<evidence type="ECO:0000313" key="11">
    <source>
        <dbReference type="Proteomes" id="UP001164746"/>
    </source>
</evidence>
<keyword evidence="11" id="KW-1185">Reference proteome</keyword>
<evidence type="ECO:0000256" key="8">
    <source>
        <dbReference type="ARBA" id="ARBA00023303"/>
    </source>
</evidence>
<evidence type="ECO:0000313" key="10">
    <source>
        <dbReference type="EMBL" id="WAR10073.1"/>
    </source>
</evidence>
<dbReference type="Proteomes" id="UP001164746">
    <property type="component" value="Chromosome 7"/>
</dbReference>
<evidence type="ECO:0000256" key="2">
    <source>
        <dbReference type="ARBA" id="ARBA00022448"/>
    </source>
</evidence>
<keyword evidence="2 9" id="KW-0813">Transport</keyword>
<name>A0ABY7EN72_MYAAR</name>
<dbReference type="InterPro" id="IPR000990">
    <property type="entry name" value="Innexin"/>
</dbReference>
<keyword evidence="3" id="KW-1003">Cell membrane</keyword>
<evidence type="ECO:0000256" key="5">
    <source>
        <dbReference type="ARBA" id="ARBA00022989"/>
    </source>
</evidence>
<gene>
    <name evidence="9" type="primary">inx</name>
    <name evidence="10" type="ORF">MAR_035149</name>
</gene>
<accession>A0ABY7EN72</accession>
<keyword evidence="8 9" id="KW-0407">Ion channel</keyword>
<evidence type="ECO:0000256" key="3">
    <source>
        <dbReference type="ARBA" id="ARBA00022475"/>
    </source>
</evidence>
<protein>
    <recommendedName>
        <fullName evidence="9">Innexin</fullName>
    </recommendedName>
</protein>
<organism evidence="10 11">
    <name type="scientific">Mya arenaria</name>
    <name type="common">Soft-shell clam</name>
    <dbReference type="NCBI Taxonomy" id="6604"/>
    <lineage>
        <taxon>Eukaryota</taxon>
        <taxon>Metazoa</taxon>
        <taxon>Spiralia</taxon>
        <taxon>Lophotrochozoa</taxon>
        <taxon>Mollusca</taxon>
        <taxon>Bivalvia</taxon>
        <taxon>Autobranchia</taxon>
        <taxon>Heteroconchia</taxon>
        <taxon>Euheterodonta</taxon>
        <taxon>Imparidentia</taxon>
        <taxon>Neoheterodontei</taxon>
        <taxon>Myida</taxon>
        <taxon>Myoidea</taxon>
        <taxon>Myidae</taxon>
        <taxon>Mya</taxon>
    </lineage>
</organism>
<evidence type="ECO:0000256" key="4">
    <source>
        <dbReference type="ARBA" id="ARBA00022692"/>
    </source>
</evidence>
<dbReference type="PANTHER" id="PTHR11893">
    <property type="entry name" value="INNEXIN"/>
    <property type="match status" value="1"/>
</dbReference>
<evidence type="ECO:0000256" key="9">
    <source>
        <dbReference type="RuleBase" id="RU010713"/>
    </source>
</evidence>
<keyword evidence="6 9" id="KW-0406">Ion transport</keyword>
<evidence type="ECO:0000256" key="7">
    <source>
        <dbReference type="ARBA" id="ARBA00023136"/>
    </source>
</evidence>
<dbReference type="Pfam" id="PF00876">
    <property type="entry name" value="Innexin"/>
    <property type="match status" value="1"/>
</dbReference>
<feature type="transmembrane region" description="Helical" evidence="9">
    <location>
        <begin position="119"/>
        <end position="136"/>
    </location>
</feature>
<dbReference type="EMBL" id="CP111018">
    <property type="protein sequence ID" value="WAR10073.1"/>
    <property type="molecule type" value="Genomic_DNA"/>
</dbReference>
<comment type="subcellular location">
    <subcellularLocation>
        <location evidence="1 9">Cell membrane</location>
        <topology evidence="1 9">Multi-pass membrane protein</topology>
    </subcellularLocation>
</comment>
<keyword evidence="5 9" id="KW-1133">Transmembrane helix</keyword>
<evidence type="ECO:0000256" key="6">
    <source>
        <dbReference type="ARBA" id="ARBA00023065"/>
    </source>
</evidence>
<sequence length="406" mass="47290">MGNGLCVETSSSWTVFDWLDKVLGSVGSYAGLGKLRNDDDFIDRLSHHYSTMLLVIFTIMVSTKQYVGDAIQCWCPAQFTDAHVNYANQICWVSNTYHVPMEDVIPSDIDNRKERQLTYYQWVPYILLFMGILFKLPRIAWKVVSMVYALQLAPKMERDEKMNEVTDYLDSWLTSGEHYRDICCMSLKNAISKYSCLVCGRRYGNQFITACLLTKVCYFLNAFLQYFALNGFLGDDFAAWGFEILNGLADENPDYIKSSPRFPRVTLCDFQIRQMNNVQRWTVQCVLPINLFNSKIFLFIWFWLVFVCLASLMSLCTTVYASMFPLNRVNFIKKYLTLRKVIHYRGENKLVTRFVMTYLKFDGFYVLRVTAHNATDILTGQLIENLFLKYKSRYTESKQINGGEYV</sequence>
<feature type="transmembrane region" description="Helical" evidence="9">
    <location>
        <begin position="207"/>
        <end position="228"/>
    </location>
</feature>
<evidence type="ECO:0000256" key="1">
    <source>
        <dbReference type="ARBA" id="ARBA00004651"/>
    </source>
</evidence>
<reference evidence="10" key="1">
    <citation type="submission" date="2022-11" db="EMBL/GenBank/DDBJ databases">
        <title>Centuries of genome instability and evolution in soft-shell clam transmissible cancer (bioRxiv).</title>
        <authorList>
            <person name="Hart S.F.M."/>
            <person name="Yonemitsu M.A."/>
            <person name="Giersch R.M."/>
            <person name="Beal B.F."/>
            <person name="Arriagada G."/>
            <person name="Davis B.W."/>
            <person name="Ostrander E.A."/>
            <person name="Goff S.P."/>
            <person name="Metzger M.J."/>
        </authorList>
    </citation>
    <scope>NUCLEOTIDE SEQUENCE</scope>
    <source>
        <strain evidence="10">MELC-2E11</strain>
        <tissue evidence="10">Siphon/mantle</tissue>
    </source>
</reference>
<dbReference type="PANTHER" id="PTHR11893:SF36">
    <property type="entry name" value="INNEXIN-5"/>
    <property type="match status" value="1"/>
</dbReference>
<keyword evidence="7 9" id="KW-0472">Membrane</keyword>
<comment type="similarity">
    <text evidence="9">Belongs to the pannexin family.</text>
</comment>
<keyword evidence="4 9" id="KW-0812">Transmembrane</keyword>
<proteinExistence type="inferred from homology"/>
<comment type="function">
    <text evidence="9">Structural component of the gap junctions.</text>
</comment>
<dbReference type="PRINTS" id="PR01262">
    <property type="entry name" value="INNEXIN"/>
</dbReference>
<comment type="caution">
    <text evidence="9">Lacks conserved residue(s) required for the propagation of feature annotation.</text>
</comment>
<feature type="transmembrane region" description="Helical" evidence="9">
    <location>
        <begin position="296"/>
        <end position="324"/>
    </location>
</feature>
<dbReference type="PROSITE" id="PS51013">
    <property type="entry name" value="PANNEXIN"/>
    <property type="match status" value="1"/>
</dbReference>